<dbReference type="EMBL" id="CP051774">
    <property type="protein sequence ID" value="QJE97788.1"/>
    <property type="molecule type" value="Genomic_DNA"/>
</dbReference>
<keyword evidence="2" id="KW-0479">Metal-binding</keyword>
<sequence length="341" mass="36758">MKAVAITQKLPLDHPGCFVTIDLPDPVPGPQDLLVRVKAVGINPVDYKQRNARKEDETAPRILGWDAAGIVEAVGSEVTSFRPGDEVYYAGDVTRPGSNAELQLVDRRIAAKKPDSLGFPEAAALPLTAVTAWESLFDRLGLTPGDLQEGKDKTLLILSGAGGVGSIGIQLAAVLTGFTVIATASRPETVQWCYKMGAHHVIDHSGDWPAELEKLGFKTVDYIACFADTTAHWKAMAQAIVPQGKITAIVESAEVPDIGLLKSKSVAFIWEFMFTRSMFQTPDMVAQHDMLKEVATLVDAGRIRTTMTKNGGTLSPQTLTAAHQEQEAGKMIGKQVLEVAW</sequence>
<dbReference type="Gene3D" id="3.90.180.10">
    <property type="entry name" value="Medium-chain alcohol dehydrogenases, catalytic domain"/>
    <property type="match status" value="1"/>
</dbReference>
<evidence type="ECO:0000259" key="3">
    <source>
        <dbReference type="SMART" id="SM00829"/>
    </source>
</evidence>
<keyword evidence="2" id="KW-0560">Oxidoreductase</keyword>
<keyword evidence="2" id="KW-0862">Zinc</keyword>
<dbReference type="GO" id="GO:0008270">
    <property type="term" value="F:zinc ion binding"/>
    <property type="evidence" value="ECO:0007669"/>
    <property type="project" value="InterPro"/>
</dbReference>
<gene>
    <name evidence="4" type="ORF">HHL09_19045</name>
</gene>
<dbReference type="SUPFAM" id="SSF50129">
    <property type="entry name" value="GroES-like"/>
    <property type="match status" value="1"/>
</dbReference>
<dbReference type="InterPro" id="IPR014182">
    <property type="entry name" value="ADH_Zn_typ-1"/>
</dbReference>
<dbReference type="AlphaFoldDB" id="A0A858RMV9"/>
<comment type="similarity">
    <text evidence="2">Belongs to the zinc-containing alcohol dehydrogenase family. Quinone oxidoreductase subfamily.</text>
</comment>
<name>A0A858RMV9_9BACT</name>
<dbReference type="KEGG" id="luo:HHL09_19045"/>
<keyword evidence="1" id="KW-0521">NADP</keyword>
<dbReference type="GO" id="GO:0016491">
    <property type="term" value="F:oxidoreductase activity"/>
    <property type="evidence" value="ECO:0007669"/>
    <property type="project" value="UniProtKB-KW"/>
</dbReference>
<feature type="domain" description="Enoyl reductase (ER)" evidence="3">
    <location>
        <begin position="16"/>
        <end position="337"/>
    </location>
</feature>
<dbReference type="Pfam" id="PF13602">
    <property type="entry name" value="ADH_zinc_N_2"/>
    <property type="match status" value="1"/>
</dbReference>
<protein>
    <recommendedName>
        <fullName evidence="2">Zinc-type alcohol dehydrogenase-like protein</fullName>
    </recommendedName>
</protein>
<dbReference type="PANTHER" id="PTHR44154">
    <property type="entry name" value="QUINONE OXIDOREDUCTASE"/>
    <property type="match status" value="1"/>
</dbReference>
<dbReference type="PANTHER" id="PTHR44154:SF1">
    <property type="entry name" value="QUINONE OXIDOREDUCTASE"/>
    <property type="match status" value="1"/>
</dbReference>
<evidence type="ECO:0000256" key="2">
    <source>
        <dbReference type="RuleBase" id="RU364000"/>
    </source>
</evidence>
<dbReference type="InterPro" id="IPR051603">
    <property type="entry name" value="Zinc-ADH_QOR/CCCR"/>
</dbReference>
<dbReference type="InterPro" id="IPR013154">
    <property type="entry name" value="ADH-like_N"/>
</dbReference>
<evidence type="ECO:0000313" key="5">
    <source>
        <dbReference type="Proteomes" id="UP000501812"/>
    </source>
</evidence>
<dbReference type="Proteomes" id="UP000501812">
    <property type="component" value="Chromosome"/>
</dbReference>
<dbReference type="Pfam" id="PF08240">
    <property type="entry name" value="ADH_N"/>
    <property type="match status" value="1"/>
</dbReference>
<dbReference type="NCBIfam" id="TIGR02817">
    <property type="entry name" value="adh_fam_1"/>
    <property type="match status" value="1"/>
</dbReference>
<dbReference type="InterPro" id="IPR036291">
    <property type="entry name" value="NAD(P)-bd_dom_sf"/>
</dbReference>
<dbReference type="Gene3D" id="3.40.50.720">
    <property type="entry name" value="NAD(P)-binding Rossmann-like Domain"/>
    <property type="match status" value="1"/>
</dbReference>
<dbReference type="InterPro" id="IPR020843">
    <property type="entry name" value="ER"/>
</dbReference>
<evidence type="ECO:0000313" key="4">
    <source>
        <dbReference type="EMBL" id="QJE97788.1"/>
    </source>
</evidence>
<organism evidence="4 5">
    <name type="scientific">Luteolibacter luteus</name>
    <dbReference type="NCBI Taxonomy" id="2728835"/>
    <lineage>
        <taxon>Bacteria</taxon>
        <taxon>Pseudomonadati</taxon>
        <taxon>Verrucomicrobiota</taxon>
        <taxon>Verrucomicrobiia</taxon>
        <taxon>Verrucomicrobiales</taxon>
        <taxon>Verrucomicrobiaceae</taxon>
        <taxon>Luteolibacter</taxon>
    </lineage>
</organism>
<dbReference type="SUPFAM" id="SSF51735">
    <property type="entry name" value="NAD(P)-binding Rossmann-fold domains"/>
    <property type="match status" value="1"/>
</dbReference>
<dbReference type="InterPro" id="IPR011032">
    <property type="entry name" value="GroES-like_sf"/>
</dbReference>
<reference evidence="4 5" key="1">
    <citation type="submission" date="2020-04" db="EMBL/GenBank/DDBJ databases">
        <title>Luteolibacter sp. G-1-1-1 isolated from soil.</title>
        <authorList>
            <person name="Dahal R.H."/>
        </authorList>
    </citation>
    <scope>NUCLEOTIDE SEQUENCE [LARGE SCALE GENOMIC DNA]</scope>
    <source>
        <strain evidence="4 5">G-1-1-1</strain>
    </source>
</reference>
<evidence type="ECO:0000256" key="1">
    <source>
        <dbReference type="ARBA" id="ARBA00022857"/>
    </source>
</evidence>
<accession>A0A858RMV9</accession>
<dbReference type="SMART" id="SM00829">
    <property type="entry name" value="PKS_ER"/>
    <property type="match status" value="1"/>
</dbReference>
<keyword evidence="5" id="KW-1185">Reference proteome</keyword>
<dbReference type="RefSeq" id="WP_169456214.1">
    <property type="nucleotide sequence ID" value="NZ_CP051774.1"/>
</dbReference>
<dbReference type="CDD" id="cd08252">
    <property type="entry name" value="AL_MDR"/>
    <property type="match status" value="1"/>
</dbReference>
<proteinExistence type="inferred from homology"/>